<dbReference type="PANTHER" id="PTHR17039">
    <property type="entry name" value="U3 SMALL NUCLEOLAR RIBONUCLEOPROTEIN PROTEIN MPP10"/>
    <property type="match status" value="1"/>
</dbReference>
<dbReference type="InterPro" id="IPR012173">
    <property type="entry name" value="Mpp10"/>
</dbReference>
<evidence type="ECO:0000256" key="1">
    <source>
        <dbReference type="ARBA" id="ARBA00004604"/>
    </source>
</evidence>
<proteinExistence type="inferred from homology"/>
<keyword evidence="8" id="KW-1185">Reference proteome</keyword>
<dbReference type="PANTHER" id="PTHR17039:SF0">
    <property type="entry name" value="U3 SMALL NUCLEOLAR RIBONUCLEOPROTEIN PROTEIN MPP10"/>
    <property type="match status" value="1"/>
</dbReference>
<dbReference type="GO" id="GO:0034457">
    <property type="term" value="C:Mpp10 complex"/>
    <property type="evidence" value="ECO:0007669"/>
    <property type="project" value="InterPro"/>
</dbReference>
<keyword evidence="2" id="KW-0690">Ribosome biogenesis</keyword>
<dbReference type="GO" id="GO:0006364">
    <property type="term" value="P:rRNA processing"/>
    <property type="evidence" value="ECO:0007669"/>
    <property type="project" value="UniProtKB-KW"/>
</dbReference>
<evidence type="ECO:0000256" key="3">
    <source>
        <dbReference type="ARBA" id="ARBA00022552"/>
    </source>
</evidence>
<keyword evidence="3" id="KW-0698">rRNA processing</keyword>
<keyword evidence="4" id="KW-0539">Nucleus</keyword>
<sequence length="236" mass="26436">GGGCPQWEQPLCLLGALIPPYKYLAMKVTATKRPKNSALEVDLDWERNAKPPPVITEEVSQSIEELIMKRISEGHFDDVQKVNRLPSKAPREMKELDENQSKKGLGELYADEYAEKTGLVSQALSFSDEQKKEASLLFKRLCLKLDALSHFHFTPKPVIEDMSIQTNVPALAMEEARKNHNFEAHVCSSSRTHGSSCDGSDSTPVDKMECSELGRASDDQTVRPVMAKNHLEKFCF</sequence>
<keyword evidence="5" id="KW-0687">Ribonucleoprotein</keyword>
<dbReference type="AlphaFoldDB" id="A0AAD5C5N7"/>
<organism evidence="7 8">
    <name type="scientific">Ambrosia artemisiifolia</name>
    <name type="common">Common ragweed</name>
    <dbReference type="NCBI Taxonomy" id="4212"/>
    <lineage>
        <taxon>Eukaryota</taxon>
        <taxon>Viridiplantae</taxon>
        <taxon>Streptophyta</taxon>
        <taxon>Embryophyta</taxon>
        <taxon>Tracheophyta</taxon>
        <taxon>Spermatophyta</taxon>
        <taxon>Magnoliopsida</taxon>
        <taxon>eudicotyledons</taxon>
        <taxon>Gunneridae</taxon>
        <taxon>Pentapetalae</taxon>
        <taxon>asterids</taxon>
        <taxon>campanulids</taxon>
        <taxon>Asterales</taxon>
        <taxon>Asteraceae</taxon>
        <taxon>Asteroideae</taxon>
        <taxon>Heliantheae alliance</taxon>
        <taxon>Heliantheae</taxon>
        <taxon>Ambrosia</taxon>
    </lineage>
</organism>
<comment type="similarity">
    <text evidence="6">Belongs to the MPP10 family.</text>
</comment>
<comment type="subcellular location">
    <subcellularLocation>
        <location evidence="1">Nucleus</location>
        <location evidence="1">Nucleolus</location>
    </subcellularLocation>
</comment>
<dbReference type="Proteomes" id="UP001206925">
    <property type="component" value="Unassembled WGS sequence"/>
</dbReference>
<dbReference type="Pfam" id="PF04006">
    <property type="entry name" value="Mpp10"/>
    <property type="match status" value="1"/>
</dbReference>
<dbReference type="GO" id="GO:0005732">
    <property type="term" value="C:sno(s)RNA-containing ribonucleoprotein complex"/>
    <property type="evidence" value="ECO:0007669"/>
    <property type="project" value="InterPro"/>
</dbReference>
<evidence type="ECO:0000256" key="4">
    <source>
        <dbReference type="ARBA" id="ARBA00023242"/>
    </source>
</evidence>
<name>A0AAD5C5N7_AMBAR</name>
<feature type="non-terminal residue" evidence="7">
    <location>
        <position position="1"/>
    </location>
</feature>
<evidence type="ECO:0000313" key="7">
    <source>
        <dbReference type="EMBL" id="KAI7734481.1"/>
    </source>
</evidence>
<evidence type="ECO:0000256" key="2">
    <source>
        <dbReference type="ARBA" id="ARBA00022517"/>
    </source>
</evidence>
<comment type="caution">
    <text evidence="7">The sequence shown here is derived from an EMBL/GenBank/DDBJ whole genome shotgun (WGS) entry which is preliminary data.</text>
</comment>
<accession>A0AAD5C5N7</accession>
<evidence type="ECO:0000256" key="6">
    <source>
        <dbReference type="ARBA" id="ARBA00029455"/>
    </source>
</evidence>
<protein>
    <submittedName>
        <fullName evidence="7">Uncharacterized protein</fullName>
    </submittedName>
</protein>
<dbReference type="EMBL" id="JAMZMK010009715">
    <property type="protein sequence ID" value="KAI7734481.1"/>
    <property type="molecule type" value="Genomic_DNA"/>
</dbReference>
<evidence type="ECO:0000256" key="5">
    <source>
        <dbReference type="ARBA" id="ARBA00023274"/>
    </source>
</evidence>
<reference evidence="7" key="1">
    <citation type="submission" date="2022-06" db="EMBL/GenBank/DDBJ databases">
        <title>Uncovering the hologenomic basis of an extraordinary plant invasion.</title>
        <authorList>
            <person name="Bieker V.C."/>
            <person name="Martin M.D."/>
            <person name="Gilbert T."/>
            <person name="Hodgins K."/>
            <person name="Battlay P."/>
            <person name="Petersen B."/>
            <person name="Wilson J."/>
        </authorList>
    </citation>
    <scope>NUCLEOTIDE SEQUENCE</scope>
    <source>
        <strain evidence="7">AA19_3_7</strain>
        <tissue evidence="7">Leaf</tissue>
    </source>
</reference>
<gene>
    <name evidence="7" type="ORF">M8C21_030289</name>
</gene>
<dbReference type="GO" id="GO:0032040">
    <property type="term" value="C:small-subunit processome"/>
    <property type="evidence" value="ECO:0007669"/>
    <property type="project" value="TreeGrafter"/>
</dbReference>
<evidence type="ECO:0000313" key="8">
    <source>
        <dbReference type="Proteomes" id="UP001206925"/>
    </source>
</evidence>